<evidence type="ECO:0000313" key="3">
    <source>
        <dbReference type="Proteomes" id="UP001432060"/>
    </source>
</evidence>
<reference evidence="2" key="1">
    <citation type="submission" date="2022-10" db="EMBL/GenBank/DDBJ databases">
        <title>The complete genomes of actinobacterial strains from the NBC collection.</title>
        <authorList>
            <person name="Joergensen T.S."/>
            <person name="Alvarez Arevalo M."/>
            <person name="Sterndorff E.B."/>
            <person name="Faurdal D."/>
            <person name="Vuksanovic O."/>
            <person name="Mourched A.-S."/>
            <person name="Charusanti P."/>
            <person name="Shaw S."/>
            <person name="Blin K."/>
            <person name="Weber T."/>
        </authorList>
    </citation>
    <scope>NUCLEOTIDE SEQUENCE</scope>
    <source>
        <strain evidence="2">NBC_00668</strain>
    </source>
</reference>
<accession>A0ABZ1XB59</accession>
<feature type="region of interest" description="Disordered" evidence="1">
    <location>
        <begin position="40"/>
        <end position="67"/>
    </location>
</feature>
<dbReference type="Proteomes" id="UP001432060">
    <property type="component" value="Chromosome"/>
</dbReference>
<organism evidence="2 3">
    <name type="scientific">Streptomyces melanogenes</name>
    <dbReference type="NCBI Taxonomy" id="67326"/>
    <lineage>
        <taxon>Bacteria</taxon>
        <taxon>Bacillati</taxon>
        <taxon>Actinomycetota</taxon>
        <taxon>Actinomycetes</taxon>
        <taxon>Kitasatosporales</taxon>
        <taxon>Streptomycetaceae</taxon>
        <taxon>Streptomyces</taxon>
    </lineage>
</organism>
<evidence type="ECO:0000313" key="2">
    <source>
        <dbReference type="EMBL" id="WUT80745.1"/>
    </source>
</evidence>
<protein>
    <submittedName>
        <fullName evidence="2">Uncharacterized protein</fullName>
    </submittedName>
</protein>
<keyword evidence="3" id="KW-1185">Reference proteome</keyword>
<evidence type="ECO:0000256" key="1">
    <source>
        <dbReference type="SAM" id="MobiDB-lite"/>
    </source>
</evidence>
<proteinExistence type="predicted"/>
<dbReference type="RefSeq" id="WP_329394574.1">
    <property type="nucleotide sequence ID" value="NZ_CP109019.1"/>
</dbReference>
<name>A0ABZ1XB59_9ACTN</name>
<dbReference type="EMBL" id="CP109019">
    <property type="protein sequence ID" value="WUT80745.1"/>
    <property type="molecule type" value="Genomic_DNA"/>
</dbReference>
<sequence length="67" mass="6862">MYIAETSPVLNGENNASVAQFNALSRAMIAGSIALDYEESESDEMAESNTLAHVNGEAAAPAGMTAG</sequence>
<gene>
    <name evidence="2" type="ORF">OG515_00345</name>
</gene>